<dbReference type="SUPFAM" id="SSF51735">
    <property type="entry name" value="NAD(P)-binding Rossmann-fold domains"/>
    <property type="match status" value="1"/>
</dbReference>
<dbReference type="AlphaFoldDB" id="A0A0Z8DAG8"/>
<dbReference type="PANTHER" id="PTHR43355">
    <property type="entry name" value="FLAVIN REDUCTASE (NADPH)"/>
    <property type="match status" value="1"/>
</dbReference>
<sequence length="209" mass="22203">MKIAVVAANGKAGSLIVKEAVARGFEVTAIVRGENKTVAQQVLQKDVFDLTADDVIGFDAVVDAVGAWTADTVHVVPDAAKHLAAILKDSQTRLLVVGGAASLYVNPERTLTVADVTEFPSEVLPVLNAHKEALEALRQVDNVNWTYVSPAGDFQSDGERTGRYILGGEELVLNSKGESVISYADYAIGMIDEIASGDHLKARISLVSE</sequence>
<dbReference type="EMBL" id="FIGJ01000004">
    <property type="protein sequence ID" value="CYU40099.1"/>
    <property type="molecule type" value="Genomic_DNA"/>
</dbReference>
<dbReference type="Proteomes" id="UP000072618">
    <property type="component" value="Unassembled WGS sequence"/>
</dbReference>
<name>A0A0Z8DAG8_STRSU</name>
<dbReference type="InterPro" id="IPR036291">
    <property type="entry name" value="NAD(P)-bd_dom_sf"/>
</dbReference>
<accession>A0A0Z8DAG8</accession>
<organism evidence="2 3">
    <name type="scientific">Streptococcus suis</name>
    <dbReference type="NCBI Taxonomy" id="1307"/>
    <lineage>
        <taxon>Bacteria</taxon>
        <taxon>Bacillati</taxon>
        <taxon>Bacillota</taxon>
        <taxon>Bacilli</taxon>
        <taxon>Lactobacillales</taxon>
        <taxon>Streptococcaceae</taxon>
        <taxon>Streptococcus</taxon>
    </lineage>
</organism>
<reference evidence="2 3" key="1">
    <citation type="submission" date="2016-02" db="EMBL/GenBank/DDBJ databases">
        <authorList>
            <consortium name="Pathogen Informatics"/>
        </authorList>
    </citation>
    <scope>NUCLEOTIDE SEQUENCE [LARGE SCALE GENOMIC DNA]</scope>
    <source>
        <strain evidence="2 3">LSS32</strain>
    </source>
</reference>
<dbReference type="Gene3D" id="3.40.50.720">
    <property type="entry name" value="NAD(P)-binding Rossmann-like Domain"/>
    <property type="match status" value="1"/>
</dbReference>
<protein>
    <submittedName>
        <fullName evidence="2">Putative NADH-flavin reductase</fullName>
    </submittedName>
</protein>
<dbReference type="Pfam" id="PF13460">
    <property type="entry name" value="NAD_binding_10"/>
    <property type="match status" value="1"/>
</dbReference>
<dbReference type="GO" id="GO:0016646">
    <property type="term" value="F:oxidoreductase activity, acting on the CH-NH group of donors, NAD or NADP as acceptor"/>
    <property type="evidence" value="ECO:0007669"/>
    <property type="project" value="TreeGrafter"/>
</dbReference>
<evidence type="ECO:0000259" key="1">
    <source>
        <dbReference type="Pfam" id="PF13460"/>
    </source>
</evidence>
<dbReference type="InterPro" id="IPR051606">
    <property type="entry name" value="Polyketide_Oxido-like"/>
</dbReference>
<gene>
    <name evidence="2" type="ORF">ERS132394_00416</name>
</gene>
<proteinExistence type="predicted"/>
<feature type="domain" description="NAD(P)-binding" evidence="1">
    <location>
        <begin position="8"/>
        <end position="188"/>
    </location>
</feature>
<dbReference type="PANTHER" id="PTHR43355:SF2">
    <property type="entry name" value="FLAVIN REDUCTASE (NADPH)"/>
    <property type="match status" value="1"/>
</dbReference>
<evidence type="ECO:0000313" key="2">
    <source>
        <dbReference type="EMBL" id="CYU40099.1"/>
    </source>
</evidence>
<dbReference type="InterPro" id="IPR016040">
    <property type="entry name" value="NAD(P)-bd_dom"/>
</dbReference>
<evidence type="ECO:0000313" key="3">
    <source>
        <dbReference type="Proteomes" id="UP000072618"/>
    </source>
</evidence>
<dbReference type="RefSeq" id="WP_044674281.1">
    <property type="nucleotide sequence ID" value="NZ_CEFF01000272.1"/>
</dbReference>
<dbReference type="CDD" id="cd05244">
    <property type="entry name" value="BVR-B_like_SDR_a"/>
    <property type="match status" value="1"/>
</dbReference>